<feature type="binding site" evidence="17">
    <location>
        <begin position="406"/>
        <end position="407"/>
    </location>
    <ligand>
        <name>FAD</name>
        <dbReference type="ChEBI" id="CHEBI:57692"/>
    </ligand>
</feature>
<evidence type="ECO:0000256" key="14">
    <source>
        <dbReference type="NCBIfam" id="TIGR01816"/>
    </source>
</evidence>
<dbReference type="PIRSF" id="PIRSF000171">
    <property type="entry name" value="SDHA_APRA_LASPO"/>
    <property type="match status" value="1"/>
</dbReference>
<dbReference type="InterPro" id="IPR036188">
    <property type="entry name" value="FAD/NAD-bd_sf"/>
</dbReference>
<organism evidence="22 23">
    <name type="scientific">Candidatus Riesia pediculischaeffi PTSU</name>
    <dbReference type="NCBI Taxonomy" id="1401651"/>
    <lineage>
        <taxon>Bacteria</taxon>
        <taxon>Pseudomonadati</taxon>
        <taxon>Pseudomonadota</taxon>
        <taxon>Gammaproteobacteria</taxon>
        <taxon>Enterobacterales</taxon>
        <taxon>Enterobacteriaceae</taxon>
        <taxon>Candidatus Riesia</taxon>
    </lineage>
</organism>
<feature type="binding site" evidence="16">
    <location>
        <position position="242"/>
    </location>
    <ligand>
        <name>substrate</name>
    </ligand>
</feature>
<feature type="domain" description="Fumarate reductase/succinate dehydrogenase flavoprotein-like C-terminal" evidence="21">
    <location>
        <begin position="464"/>
        <end position="591"/>
    </location>
</feature>
<evidence type="ECO:0000256" key="19">
    <source>
        <dbReference type="RuleBase" id="RU362051"/>
    </source>
</evidence>
<evidence type="ECO:0000256" key="9">
    <source>
        <dbReference type="ARBA" id="ARBA00022827"/>
    </source>
</evidence>
<dbReference type="GO" id="GO:0005886">
    <property type="term" value="C:plasma membrane"/>
    <property type="evidence" value="ECO:0007669"/>
    <property type="project" value="UniProtKB-SubCell"/>
</dbReference>
<dbReference type="GO" id="GO:0009055">
    <property type="term" value="F:electron transfer activity"/>
    <property type="evidence" value="ECO:0007669"/>
    <property type="project" value="TreeGrafter"/>
</dbReference>
<evidence type="ECO:0000256" key="5">
    <source>
        <dbReference type="ARBA" id="ARBA00012792"/>
    </source>
</evidence>
<evidence type="ECO:0000256" key="3">
    <source>
        <dbReference type="ARBA" id="ARBA00004894"/>
    </source>
</evidence>
<evidence type="ECO:0000313" key="22">
    <source>
        <dbReference type="EMBL" id="KIE63843.1"/>
    </source>
</evidence>
<name>A0A0C1V7P6_9ENTR</name>
<dbReference type="FunFam" id="3.90.700.10:FF:000001">
    <property type="entry name" value="Mitochondrial succinate dehydrogenase flavoprotein subunit"/>
    <property type="match status" value="1"/>
</dbReference>
<dbReference type="Gene3D" id="3.90.700.10">
    <property type="entry name" value="Succinate dehydrogenase/fumarate reductase flavoprotein, catalytic domain"/>
    <property type="match status" value="1"/>
</dbReference>
<dbReference type="Gene3D" id="4.10.80.40">
    <property type="entry name" value="succinate dehydrogenase protein domain"/>
    <property type="match status" value="1"/>
</dbReference>
<dbReference type="OrthoDB" id="9806724at2"/>
<feature type="binding site" evidence="16">
    <location>
        <position position="356"/>
    </location>
    <ligand>
        <name>substrate</name>
    </ligand>
</feature>
<dbReference type="PANTHER" id="PTHR11632">
    <property type="entry name" value="SUCCINATE DEHYDROGENASE 2 FLAVOPROTEIN SUBUNIT"/>
    <property type="match status" value="1"/>
</dbReference>
<comment type="caution">
    <text evidence="22">The sequence shown here is derived from an EMBL/GenBank/DDBJ whole genome shotgun (WGS) entry which is preliminary data.</text>
</comment>
<dbReference type="FunFam" id="1.20.58.100:FF:000001">
    <property type="entry name" value="Succinate dehydrogenase flavoprotein subunit (SdhA)"/>
    <property type="match status" value="1"/>
</dbReference>
<feature type="modified residue" description="Tele-8alpha-FAD histidine" evidence="18">
    <location>
        <position position="45"/>
    </location>
</feature>
<feature type="active site" description="Proton acceptor" evidence="15">
    <location>
        <position position="286"/>
    </location>
</feature>
<evidence type="ECO:0000256" key="17">
    <source>
        <dbReference type="PIRSR" id="PIRSR611281-3"/>
    </source>
</evidence>
<keyword evidence="12 19" id="KW-0472">Membrane</keyword>
<feature type="domain" description="FAD-dependent oxidoreductase 2 FAD-binding" evidence="20">
    <location>
        <begin position="9"/>
        <end position="407"/>
    </location>
</feature>
<comment type="pathway">
    <text evidence="3 19">Carbohydrate metabolism; tricarboxylic acid cycle; fumarate from succinate (bacterial route): step 1/1.</text>
</comment>
<dbReference type="SUPFAM" id="SSF46977">
    <property type="entry name" value="Succinate dehydrogenase/fumarate reductase flavoprotein C-terminal domain"/>
    <property type="match status" value="1"/>
</dbReference>
<dbReference type="InterPro" id="IPR014006">
    <property type="entry name" value="Succ_Dhase_FrdA_Gneg"/>
</dbReference>
<keyword evidence="11 19" id="KW-0560">Oxidoreductase</keyword>
<comment type="similarity">
    <text evidence="4 19">Belongs to the FAD-dependent oxidoreductase 2 family. FRD/SDH subfamily.</text>
</comment>
<keyword evidence="19" id="KW-0816">Tricarboxylic acid cycle</keyword>
<dbReference type="GO" id="GO:0022900">
    <property type="term" value="P:electron transport chain"/>
    <property type="evidence" value="ECO:0007669"/>
    <property type="project" value="UniProtKB-UniRule"/>
</dbReference>
<accession>A0A0C1V7P6</accession>
<dbReference type="HOGENOM" id="CLU_014312_6_1_6"/>
<sequence>MKFSKKMFDVIIIGAGGSGMRAALEISKSGLSCAVITKVFPIRSHTISAQGGIAASLGNVHEDKWIWHMYDTVKGSDYLSDQNAVEHMCKNGPDAVLELEDMGVPFSRLKNGKIYQRSFGGQTKNFGQEKAFRIASAEDRTGHAILHTLFQQNIKNKTVFYSEWYAIDLIKNQDDDVVGCISMNIHDGEIVYFCARSTILATGGAGRVYYPTTNSHINTGDGIGMVIRAGLPVQDMEMWQFHPTGIADVGILITEGCRGEGGYLINNMKEKFMYRYAPIMKDLASRDIVSRSILKEIQENRGFLNSSGKGFHVKLRIKHLNLTKLENKLPGILELSKIFAHVNPKESDIPVVPTCHYMMGGIPCNVFGQAITMDNSGKDKIIPGLFVVGEVSCTSVHGANRLGGNSLLDLIVFGKTVGISVKKFIKERINFRSARKSDMEIVFDRLNKWNRKKINFYEDPTDLRDDIQRCMTDHFYVFREEKSMTVGLKKLEEIREKLNRARLKDHTNCFNTHRVECLEIDNLMETAIATAHSAIFRKESRGAHYRTDYPKRNDQDWLFHTLYFSENKIKKRRINVQTKFCKPFLPKERNY</sequence>
<evidence type="ECO:0000256" key="8">
    <source>
        <dbReference type="ARBA" id="ARBA00022630"/>
    </source>
</evidence>
<dbReference type="AlphaFoldDB" id="A0A0C1V7P6"/>
<dbReference type="NCBIfam" id="TIGR01816">
    <property type="entry name" value="sdhA_forward"/>
    <property type="match status" value="1"/>
</dbReference>
<evidence type="ECO:0000256" key="7">
    <source>
        <dbReference type="ARBA" id="ARBA00022448"/>
    </source>
</evidence>
<dbReference type="GO" id="GO:0009061">
    <property type="term" value="P:anaerobic respiration"/>
    <property type="evidence" value="ECO:0007669"/>
    <property type="project" value="TreeGrafter"/>
</dbReference>
<evidence type="ECO:0000256" key="10">
    <source>
        <dbReference type="ARBA" id="ARBA00022982"/>
    </source>
</evidence>
<dbReference type="InterPro" id="IPR030664">
    <property type="entry name" value="SdhA/FrdA/AprA"/>
</dbReference>
<dbReference type="Pfam" id="PF00890">
    <property type="entry name" value="FAD_binding_2"/>
    <property type="match status" value="1"/>
</dbReference>
<protein>
    <recommendedName>
        <fullName evidence="6 14">Succinate dehydrogenase flavoprotein subunit</fullName>
        <ecNumber evidence="5 19">1.3.5.1</ecNumber>
    </recommendedName>
</protein>
<comment type="catalytic activity">
    <reaction evidence="13 19">
        <text>a quinone + succinate = fumarate + a quinol</text>
        <dbReference type="Rhea" id="RHEA:40523"/>
        <dbReference type="ChEBI" id="CHEBI:24646"/>
        <dbReference type="ChEBI" id="CHEBI:29806"/>
        <dbReference type="ChEBI" id="CHEBI:30031"/>
        <dbReference type="ChEBI" id="CHEBI:132124"/>
        <dbReference type="EC" id="1.3.5.1"/>
    </reaction>
</comment>
<dbReference type="InterPro" id="IPR027477">
    <property type="entry name" value="Succ_DH/fumarate_Rdtase_cat_sf"/>
</dbReference>
<dbReference type="SUPFAM" id="SSF56425">
    <property type="entry name" value="Succinate dehydrogenase/fumarate reductase flavoprotein, catalytic domain"/>
    <property type="match status" value="1"/>
</dbReference>
<evidence type="ECO:0000256" key="16">
    <source>
        <dbReference type="PIRSR" id="PIRSR611281-2"/>
    </source>
</evidence>
<dbReference type="InterPro" id="IPR037099">
    <property type="entry name" value="Fum_R/Succ_DH_flav-like_C_sf"/>
</dbReference>
<dbReference type="GO" id="GO:0008177">
    <property type="term" value="F:succinate dehydrogenase (quinone) activity"/>
    <property type="evidence" value="ECO:0007669"/>
    <property type="project" value="UniProtKB-EC"/>
</dbReference>
<comment type="function">
    <text evidence="1">Two distinct, membrane-bound, FAD-containing enzymes are responsible for the catalysis of fumarate and succinate interconversion; the fumarate reductase is used in anaerobic growth, and the succinate dehydrogenase is used in aerobic growth.</text>
</comment>
<dbReference type="UniPathway" id="UPA00223">
    <property type="reaction ID" value="UER01005"/>
</dbReference>
<dbReference type="Pfam" id="PF02910">
    <property type="entry name" value="Succ_DH_flav_C"/>
    <property type="match status" value="1"/>
</dbReference>
<evidence type="ECO:0000256" key="4">
    <source>
        <dbReference type="ARBA" id="ARBA00008040"/>
    </source>
</evidence>
<feature type="binding site" evidence="16">
    <location>
        <position position="401"/>
    </location>
    <ligand>
        <name>substrate</name>
    </ligand>
</feature>
<keyword evidence="8 17" id="KW-0285">Flavoprotein</keyword>
<dbReference type="PANTHER" id="PTHR11632:SF51">
    <property type="entry name" value="SUCCINATE DEHYDROGENASE [UBIQUINONE] FLAVOPROTEIN SUBUNIT, MITOCHONDRIAL"/>
    <property type="match status" value="1"/>
</dbReference>
<dbReference type="InterPro" id="IPR011281">
    <property type="entry name" value="Succ_DH_flav_su_fwd"/>
</dbReference>
<dbReference type="PATRIC" id="fig|1401651.3.peg.278"/>
<evidence type="ECO:0000256" key="11">
    <source>
        <dbReference type="ARBA" id="ARBA00023002"/>
    </source>
</evidence>
<dbReference type="InterPro" id="IPR003952">
    <property type="entry name" value="FRD_SDH_FAD_BS"/>
</dbReference>
<feature type="binding site" evidence="17">
    <location>
        <begin position="37"/>
        <end position="52"/>
    </location>
    <ligand>
        <name>FAD</name>
        <dbReference type="ChEBI" id="CHEBI:57692"/>
    </ligand>
</feature>
<proteinExistence type="inferred from homology"/>
<evidence type="ECO:0000313" key="23">
    <source>
        <dbReference type="Proteomes" id="UP000054529"/>
    </source>
</evidence>
<dbReference type="Proteomes" id="UP000054529">
    <property type="component" value="Unassembled WGS sequence"/>
</dbReference>
<evidence type="ECO:0000256" key="13">
    <source>
        <dbReference type="ARBA" id="ARBA00049220"/>
    </source>
</evidence>
<feature type="binding site" evidence="17">
    <location>
        <position position="221"/>
    </location>
    <ligand>
        <name>FAD</name>
        <dbReference type="ChEBI" id="CHEBI:57692"/>
    </ligand>
</feature>
<evidence type="ECO:0000256" key="2">
    <source>
        <dbReference type="ARBA" id="ARBA00004515"/>
    </source>
</evidence>
<comment type="cofactor">
    <cofactor evidence="17">
        <name>FAD</name>
        <dbReference type="ChEBI" id="CHEBI:57692"/>
    </cofactor>
    <text evidence="17">Flavinylated by SdhE, about 5% flavinylation occurs in the absence of SdhE.</text>
</comment>
<keyword evidence="10 19" id="KW-0249">Electron transport</keyword>
<evidence type="ECO:0000256" key="1">
    <source>
        <dbReference type="ARBA" id="ARBA00002054"/>
    </source>
</evidence>
<dbReference type="GO" id="GO:0006099">
    <property type="term" value="P:tricarboxylic acid cycle"/>
    <property type="evidence" value="ECO:0007669"/>
    <property type="project" value="UniProtKB-UniRule"/>
</dbReference>
<keyword evidence="19" id="KW-1003">Cell membrane</keyword>
<feature type="binding site" evidence="17">
    <location>
        <position position="390"/>
    </location>
    <ligand>
        <name>FAD</name>
        <dbReference type="ChEBI" id="CHEBI:57692"/>
    </ligand>
</feature>
<keyword evidence="7 19" id="KW-0813">Transport</keyword>
<dbReference type="InterPro" id="IPR003953">
    <property type="entry name" value="FAD-dep_OxRdtase_2_FAD-bd"/>
</dbReference>
<dbReference type="RefSeq" id="WP_039719694.1">
    <property type="nucleotide sequence ID" value="NZ_AWXV01000004.1"/>
</dbReference>
<dbReference type="GO" id="GO:0050660">
    <property type="term" value="F:flavin adenine dinucleotide binding"/>
    <property type="evidence" value="ECO:0007669"/>
    <property type="project" value="UniProtKB-UniRule"/>
</dbReference>
<evidence type="ECO:0000259" key="20">
    <source>
        <dbReference type="Pfam" id="PF00890"/>
    </source>
</evidence>
<evidence type="ECO:0000256" key="18">
    <source>
        <dbReference type="PIRSR" id="PIRSR611281-4"/>
    </source>
</evidence>
<dbReference type="PROSITE" id="PS00504">
    <property type="entry name" value="FRD_SDH_FAD_BINDING"/>
    <property type="match status" value="1"/>
</dbReference>
<dbReference type="NCBIfam" id="TIGR01812">
    <property type="entry name" value="sdhA_frdA_Gneg"/>
    <property type="match status" value="1"/>
</dbReference>
<evidence type="ECO:0000256" key="12">
    <source>
        <dbReference type="ARBA" id="ARBA00023136"/>
    </source>
</evidence>
<reference evidence="22 23" key="1">
    <citation type="journal article" date="2014" name="G3 (Bethesda)">
        <title>Genome sequence of Candidatus Riesia pediculischaeffi, endosymbiont of chimpanzee lice, and genomic comparison of recently acquired endosymbionts from human and chimpanzee lice.</title>
        <authorList>
            <person name="Boyd B.M."/>
            <person name="Allen J.M."/>
            <person name="de Crecy-Lagard V."/>
            <person name="Reed D.L."/>
        </authorList>
    </citation>
    <scope>NUCLEOTIDE SEQUENCE [LARGE SCALE GENOMIC DNA]</scope>
    <source>
        <strain evidence="22 23">PTSU</strain>
    </source>
</reference>
<gene>
    <name evidence="22" type="ORF">P689_12212</name>
</gene>
<dbReference type="InterPro" id="IPR015939">
    <property type="entry name" value="Fum_Rdtase/Succ_DH_flav-like_C"/>
</dbReference>
<evidence type="ECO:0000256" key="15">
    <source>
        <dbReference type="PIRSR" id="PIRSR000171-1"/>
    </source>
</evidence>
<evidence type="ECO:0000256" key="6">
    <source>
        <dbReference type="ARBA" id="ARBA00019965"/>
    </source>
</evidence>
<feature type="binding site" evidence="17">
    <location>
        <begin position="14"/>
        <end position="19"/>
    </location>
    <ligand>
        <name>FAD</name>
        <dbReference type="ChEBI" id="CHEBI:57692"/>
    </ligand>
</feature>
<comment type="subcellular location">
    <subcellularLocation>
        <location evidence="2 19">Cell inner membrane</location>
        <topology evidence="2 19">Peripheral membrane protein</topology>
        <orientation evidence="2 19">Cytoplasmic side</orientation>
    </subcellularLocation>
</comment>
<dbReference type="EMBL" id="AWXV01000004">
    <property type="protein sequence ID" value="KIE63843.1"/>
    <property type="molecule type" value="Genomic_DNA"/>
</dbReference>
<feature type="binding site" evidence="16">
    <location>
        <position position="254"/>
    </location>
    <ligand>
        <name>substrate</name>
    </ligand>
</feature>
<dbReference type="EC" id="1.3.5.1" evidence="5 19"/>
<keyword evidence="19" id="KW-0997">Cell inner membrane</keyword>
<dbReference type="Gene3D" id="1.20.58.100">
    <property type="entry name" value="Fumarate reductase/succinate dehydrogenase flavoprotein-like, C-terminal domain"/>
    <property type="match status" value="1"/>
</dbReference>
<evidence type="ECO:0000259" key="21">
    <source>
        <dbReference type="Pfam" id="PF02910"/>
    </source>
</evidence>
<dbReference type="SUPFAM" id="SSF51905">
    <property type="entry name" value="FAD/NAD(P)-binding domain"/>
    <property type="match status" value="1"/>
</dbReference>
<dbReference type="Gene3D" id="3.50.50.60">
    <property type="entry name" value="FAD/NAD(P)-binding domain"/>
    <property type="match status" value="1"/>
</dbReference>
<keyword evidence="9 17" id="KW-0274">FAD</keyword>